<dbReference type="RefSeq" id="WP_089344264.1">
    <property type="nucleotide sequence ID" value="NZ_CP067130.1"/>
</dbReference>
<dbReference type="NCBIfam" id="TIGR01892">
    <property type="entry name" value="AcOrn-deacetyl"/>
    <property type="match status" value="1"/>
</dbReference>
<dbReference type="Gene3D" id="3.30.70.360">
    <property type="match status" value="1"/>
</dbReference>
<dbReference type="InterPro" id="IPR036264">
    <property type="entry name" value="Bact_exopeptidase_dim_dom"/>
</dbReference>
<keyword evidence="1" id="KW-0479">Metal-binding</keyword>
<dbReference type="GO" id="GO:0006526">
    <property type="term" value="P:L-arginine biosynthetic process"/>
    <property type="evidence" value="ECO:0007669"/>
    <property type="project" value="InterPro"/>
</dbReference>
<name>A0A239PUF4_9RHOB</name>
<dbReference type="InterPro" id="IPR011650">
    <property type="entry name" value="Peptidase_M20_dimer"/>
</dbReference>
<dbReference type="CDD" id="cd03894">
    <property type="entry name" value="M20_ArgE"/>
    <property type="match status" value="1"/>
</dbReference>
<proteinExistence type="predicted"/>
<keyword evidence="2" id="KW-0378">Hydrolase</keyword>
<evidence type="ECO:0000256" key="3">
    <source>
        <dbReference type="ARBA" id="ARBA00023285"/>
    </source>
</evidence>
<dbReference type="InterPro" id="IPR002933">
    <property type="entry name" value="Peptidase_M20"/>
</dbReference>
<keyword evidence="3" id="KW-0170">Cobalt</keyword>
<dbReference type="GO" id="GO:0008777">
    <property type="term" value="F:acetylornithine deacetylase activity"/>
    <property type="evidence" value="ECO:0007669"/>
    <property type="project" value="TreeGrafter"/>
</dbReference>
<dbReference type="SUPFAM" id="SSF55031">
    <property type="entry name" value="Bacterial exopeptidase dimerisation domain"/>
    <property type="match status" value="1"/>
</dbReference>
<dbReference type="PANTHER" id="PTHR43808:SF31">
    <property type="entry name" value="N-ACETYL-L-CITRULLINE DEACETYLASE"/>
    <property type="match status" value="1"/>
</dbReference>
<dbReference type="InterPro" id="IPR050072">
    <property type="entry name" value="Peptidase_M20A"/>
</dbReference>
<gene>
    <name evidence="5" type="ORF">SAMN05444959_10675</name>
</gene>
<dbReference type="GO" id="GO:0046872">
    <property type="term" value="F:metal ion binding"/>
    <property type="evidence" value="ECO:0007669"/>
    <property type="project" value="UniProtKB-KW"/>
</dbReference>
<dbReference type="OrthoDB" id="9809784at2"/>
<sequence length="380" mass="40038">MDMLTQAIAKLANLVAIPSVPGQRNAQIVAHVSELLKKHGARVQIVPSPINGENGIVASVGPDVAGGLVLSGHLDVVSTEGQIWTGDPFTLRREGERLFGRGTTDMKGFVACALTLMTARAGARLDRPIHLFLSADEESTCRSVESLVQHATAHLPPVRRVIVGEPTQMQVANQHKGAVTFLVEVTGRPIHASMADQGISAITVAAQLVNWLDEVMQANAAAADATGPYVPNFSTHTVGTISGGTSNNTVAESCRFQWDARLMPGDEADDLVAAFDARLASLTCCGRNVADEIIVKLTREAFFPALLPVADSAFLAEILSACGANAPSTVPYGTEAGIIQQAGFEVIVCGPGNANCAHIADEFVEMAQLKQCLDLLGRMV</sequence>
<dbReference type="Gene3D" id="3.40.630.10">
    <property type="entry name" value="Zn peptidases"/>
    <property type="match status" value="1"/>
</dbReference>
<dbReference type="Pfam" id="PF01546">
    <property type="entry name" value="Peptidase_M20"/>
    <property type="match status" value="1"/>
</dbReference>
<dbReference type="SUPFAM" id="SSF53187">
    <property type="entry name" value="Zn-dependent exopeptidases"/>
    <property type="match status" value="1"/>
</dbReference>
<accession>A0A239PUF4</accession>
<evidence type="ECO:0000256" key="2">
    <source>
        <dbReference type="ARBA" id="ARBA00022801"/>
    </source>
</evidence>
<dbReference type="AlphaFoldDB" id="A0A239PUF4"/>
<evidence type="ECO:0000313" key="5">
    <source>
        <dbReference type="EMBL" id="SNT73895.1"/>
    </source>
</evidence>
<dbReference type="Pfam" id="PF07687">
    <property type="entry name" value="M20_dimer"/>
    <property type="match status" value="1"/>
</dbReference>
<reference evidence="5 6" key="1">
    <citation type="submission" date="2017-07" db="EMBL/GenBank/DDBJ databases">
        <authorList>
            <person name="Sun Z.S."/>
            <person name="Albrecht U."/>
            <person name="Echele G."/>
            <person name="Lee C.C."/>
        </authorList>
    </citation>
    <scope>NUCLEOTIDE SEQUENCE [LARGE SCALE GENOMIC DNA]</scope>
    <source>
        <strain evidence="5 6">DSM 14827</strain>
    </source>
</reference>
<dbReference type="InterPro" id="IPR010169">
    <property type="entry name" value="AcOrn-deacetyl"/>
</dbReference>
<feature type="domain" description="Peptidase M20 dimerisation" evidence="4">
    <location>
        <begin position="174"/>
        <end position="281"/>
    </location>
</feature>
<dbReference type="EMBL" id="FZQB01000006">
    <property type="protein sequence ID" value="SNT73895.1"/>
    <property type="molecule type" value="Genomic_DNA"/>
</dbReference>
<organism evidence="5 6">
    <name type="scientific">Paracoccus seriniphilus</name>
    <dbReference type="NCBI Taxonomy" id="184748"/>
    <lineage>
        <taxon>Bacteria</taxon>
        <taxon>Pseudomonadati</taxon>
        <taxon>Pseudomonadota</taxon>
        <taxon>Alphaproteobacteria</taxon>
        <taxon>Rhodobacterales</taxon>
        <taxon>Paracoccaceae</taxon>
        <taxon>Paracoccus</taxon>
    </lineage>
</organism>
<evidence type="ECO:0000256" key="1">
    <source>
        <dbReference type="ARBA" id="ARBA00022723"/>
    </source>
</evidence>
<evidence type="ECO:0000313" key="6">
    <source>
        <dbReference type="Proteomes" id="UP000198307"/>
    </source>
</evidence>
<dbReference type="PANTHER" id="PTHR43808">
    <property type="entry name" value="ACETYLORNITHINE DEACETYLASE"/>
    <property type="match status" value="1"/>
</dbReference>
<dbReference type="Proteomes" id="UP000198307">
    <property type="component" value="Unassembled WGS sequence"/>
</dbReference>
<keyword evidence="6" id="KW-1185">Reference proteome</keyword>
<evidence type="ECO:0000259" key="4">
    <source>
        <dbReference type="Pfam" id="PF07687"/>
    </source>
</evidence>
<protein>
    <submittedName>
        <fullName evidence="5">Acetylornithine deacetylase</fullName>
    </submittedName>
</protein>